<name>A0AAD6YYW7_9AGAR</name>
<protein>
    <submittedName>
        <fullName evidence="1">Uncharacterized protein</fullName>
    </submittedName>
</protein>
<reference evidence="1" key="1">
    <citation type="submission" date="2023-03" db="EMBL/GenBank/DDBJ databases">
        <title>Massive genome expansion in bonnet fungi (Mycena s.s.) driven by repeated elements and novel gene families across ecological guilds.</title>
        <authorList>
            <consortium name="Lawrence Berkeley National Laboratory"/>
            <person name="Harder C.B."/>
            <person name="Miyauchi S."/>
            <person name="Viragh M."/>
            <person name="Kuo A."/>
            <person name="Thoen E."/>
            <person name="Andreopoulos B."/>
            <person name="Lu D."/>
            <person name="Skrede I."/>
            <person name="Drula E."/>
            <person name="Henrissat B."/>
            <person name="Morin E."/>
            <person name="Kohler A."/>
            <person name="Barry K."/>
            <person name="LaButti K."/>
            <person name="Morin E."/>
            <person name="Salamov A."/>
            <person name="Lipzen A."/>
            <person name="Mereny Z."/>
            <person name="Hegedus B."/>
            <person name="Baldrian P."/>
            <person name="Stursova M."/>
            <person name="Weitz H."/>
            <person name="Taylor A."/>
            <person name="Grigoriev I.V."/>
            <person name="Nagy L.G."/>
            <person name="Martin F."/>
            <person name="Kauserud H."/>
        </authorList>
    </citation>
    <scope>NUCLEOTIDE SEQUENCE</scope>
    <source>
        <strain evidence="1">CBHHK002</strain>
    </source>
</reference>
<sequence length="170" mass="19352">MYGKEKQFYFPHRLPMNSDNGFKRSDWIGQQKVWASAPPALRKMAAQYFLIPQTVESLGWETRRALMLSLKSRMRSSDGSSSKIVFAPFEDFKKTIVHSLGVTVTCTKIVQFRGPGGEGAEGEEKCSGRMGVLIEWSSGVFPAVKQEYLKPCTACMLQITVSHWWRDLHW</sequence>
<keyword evidence="2" id="KW-1185">Reference proteome</keyword>
<accession>A0AAD6YYW7</accession>
<proteinExistence type="predicted"/>
<dbReference type="EMBL" id="JARIHO010000122">
    <property type="protein sequence ID" value="KAJ7301999.1"/>
    <property type="molecule type" value="Genomic_DNA"/>
</dbReference>
<dbReference type="Proteomes" id="UP001218218">
    <property type="component" value="Unassembled WGS sequence"/>
</dbReference>
<organism evidence="1 2">
    <name type="scientific">Mycena albidolilacea</name>
    <dbReference type="NCBI Taxonomy" id="1033008"/>
    <lineage>
        <taxon>Eukaryota</taxon>
        <taxon>Fungi</taxon>
        <taxon>Dikarya</taxon>
        <taxon>Basidiomycota</taxon>
        <taxon>Agaricomycotina</taxon>
        <taxon>Agaricomycetes</taxon>
        <taxon>Agaricomycetidae</taxon>
        <taxon>Agaricales</taxon>
        <taxon>Marasmiineae</taxon>
        <taxon>Mycenaceae</taxon>
        <taxon>Mycena</taxon>
    </lineage>
</organism>
<gene>
    <name evidence="1" type="ORF">DFH08DRAFT_826997</name>
</gene>
<evidence type="ECO:0000313" key="1">
    <source>
        <dbReference type="EMBL" id="KAJ7301999.1"/>
    </source>
</evidence>
<comment type="caution">
    <text evidence="1">The sequence shown here is derived from an EMBL/GenBank/DDBJ whole genome shotgun (WGS) entry which is preliminary data.</text>
</comment>
<evidence type="ECO:0000313" key="2">
    <source>
        <dbReference type="Proteomes" id="UP001218218"/>
    </source>
</evidence>
<dbReference type="AlphaFoldDB" id="A0AAD6YYW7"/>